<comment type="function">
    <text evidence="9">Functions as a component of the nuclear pore complex (NPC).</text>
</comment>
<keyword evidence="4 9" id="KW-0509">mRNA transport</keyword>
<evidence type="ECO:0000256" key="1">
    <source>
        <dbReference type="ARBA" id="ARBA00004567"/>
    </source>
</evidence>
<evidence type="ECO:0000256" key="6">
    <source>
        <dbReference type="ARBA" id="ARBA00023010"/>
    </source>
</evidence>
<dbReference type="GO" id="GO:0031080">
    <property type="term" value="C:nuclear pore outer ring"/>
    <property type="evidence" value="ECO:0000318"/>
    <property type="project" value="GO_Central"/>
</dbReference>
<evidence type="ECO:0000256" key="7">
    <source>
        <dbReference type="ARBA" id="ARBA00023132"/>
    </source>
</evidence>
<dbReference type="GO" id="GO:0006606">
    <property type="term" value="P:protein import into nucleus"/>
    <property type="evidence" value="ECO:0000318"/>
    <property type="project" value="GO_Central"/>
</dbReference>
<dbReference type="GO" id="GO:0045893">
    <property type="term" value="P:positive regulation of DNA-templated transcription"/>
    <property type="evidence" value="ECO:0000318"/>
    <property type="project" value="GO_Central"/>
</dbReference>
<dbReference type="PANTHER" id="PTHR13373:SF21">
    <property type="entry name" value="NUCLEAR PORE COMPLEX PROTEIN NUP85"/>
    <property type="match status" value="1"/>
</dbReference>
<dbReference type="GO" id="GO:0017056">
    <property type="term" value="F:structural constituent of nuclear pore"/>
    <property type="evidence" value="ECO:0000318"/>
    <property type="project" value="GO_Central"/>
</dbReference>
<accession>A0A1Y1HIF6</accession>
<keyword evidence="8 9" id="KW-0539">Nucleus</keyword>
<evidence type="ECO:0000256" key="8">
    <source>
        <dbReference type="ARBA" id="ARBA00023242"/>
    </source>
</evidence>
<dbReference type="Proteomes" id="UP000054558">
    <property type="component" value="Unassembled WGS sequence"/>
</dbReference>
<evidence type="ECO:0000313" key="11">
    <source>
        <dbReference type="EMBL" id="GAQ78270.1"/>
    </source>
</evidence>
<dbReference type="GO" id="GO:0006406">
    <property type="term" value="P:mRNA export from nucleus"/>
    <property type="evidence" value="ECO:0000318"/>
    <property type="project" value="GO_Central"/>
</dbReference>
<comment type="subcellular location">
    <subcellularLocation>
        <location evidence="1 9">Nucleus</location>
        <location evidence="1 9">Nuclear pore complex</location>
    </subcellularLocation>
</comment>
<evidence type="ECO:0000256" key="10">
    <source>
        <dbReference type="SAM" id="MobiDB-lite"/>
    </source>
</evidence>
<evidence type="ECO:0000256" key="9">
    <source>
        <dbReference type="RuleBase" id="RU365073"/>
    </source>
</evidence>
<dbReference type="STRING" id="105231.A0A1Y1HIF6"/>
<keyword evidence="7 9" id="KW-0906">Nuclear pore complex</keyword>
<gene>
    <name evidence="11" type="ORF">KFL_000100360</name>
</gene>
<dbReference type="EMBL" id="DF236959">
    <property type="protein sequence ID" value="GAQ78270.1"/>
    <property type="molecule type" value="Genomic_DNA"/>
</dbReference>
<dbReference type="GO" id="GO:0031965">
    <property type="term" value="C:nuclear membrane"/>
    <property type="evidence" value="ECO:0007669"/>
    <property type="project" value="UniProtKB-UniRule"/>
</dbReference>
<feature type="compositionally biased region" description="Acidic residues" evidence="10">
    <location>
        <begin position="91"/>
        <end position="106"/>
    </location>
</feature>
<proteinExistence type="inferred from homology"/>
<evidence type="ECO:0000256" key="5">
    <source>
        <dbReference type="ARBA" id="ARBA00022927"/>
    </source>
</evidence>
<name>A0A1Y1HIF6_KLENI</name>
<keyword evidence="9" id="KW-0472">Membrane</keyword>
<reference evidence="11 12" key="1">
    <citation type="journal article" date="2014" name="Nat. Commun.">
        <title>Klebsormidium flaccidum genome reveals primary factors for plant terrestrial adaptation.</title>
        <authorList>
            <person name="Hori K."/>
            <person name="Maruyama F."/>
            <person name="Fujisawa T."/>
            <person name="Togashi T."/>
            <person name="Yamamoto N."/>
            <person name="Seo M."/>
            <person name="Sato S."/>
            <person name="Yamada T."/>
            <person name="Mori H."/>
            <person name="Tajima N."/>
            <person name="Moriyama T."/>
            <person name="Ikeuchi M."/>
            <person name="Watanabe M."/>
            <person name="Wada H."/>
            <person name="Kobayashi K."/>
            <person name="Saito M."/>
            <person name="Masuda T."/>
            <person name="Sasaki-Sekimoto Y."/>
            <person name="Mashiguchi K."/>
            <person name="Awai K."/>
            <person name="Shimojima M."/>
            <person name="Masuda S."/>
            <person name="Iwai M."/>
            <person name="Nobusawa T."/>
            <person name="Narise T."/>
            <person name="Kondo S."/>
            <person name="Saito H."/>
            <person name="Sato R."/>
            <person name="Murakawa M."/>
            <person name="Ihara Y."/>
            <person name="Oshima-Yamada Y."/>
            <person name="Ohtaka K."/>
            <person name="Satoh M."/>
            <person name="Sonobe K."/>
            <person name="Ishii M."/>
            <person name="Ohtani R."/>
            <person name="Kanamori-Sato M."/>
            <person name="Honoki R."/>
            <person name="Miyazaki D."/>
            <person name="Mochizuki H."/>
            <person name="Umetsu J."/>
            <person name="Higashi K."/>
            <person name="Shibata D."/>
            <person name="Kamiya Y."/>
            <person name="Sato N."/>
            <person name="Nakamura Y."/>
            <person name="Tabata S."/>
            <person name="Ida S."/>
            <person name="Kurokawa K."/>
            <person name="Ohta H."/>
        </authorList>
    </citation>
    <scope>NUCLEOTIDE SEQUENCE [LARGE SCALE GENOMIC DNA]</scope>
    <source>
        <strain evidence="11 12">NIES-2285</strain>
    </source>
</reference>
<comment type="subunit">
    <text evidence="9">Component of the nuclear pore complex (NPC).</text>
</comment>
<dbReference type="PANTHER" id="PTHR13373">
    <property type="entry name" value="FROUNT PROTEIN-RELATED"/>
    <property type="match status" value="1"/>
</dbReference>
<keyword evidence="6 9" id="KW-0811">Translocation</keyword>
<comment type="similarity">
    <text evidence="2 9">Belongs to the nucleoporin Nup85 family.</text>
</comment>
<dbReference type="Pfam" id="PF07575">
    <property type="entry name" value="Nucleopor_Nup85"/>
    <property type="match status" value="1"/>
</dbReference>
<evidence type="ECO:0000256" key="2">
    <source>
        <dbReference type="ARBA" id="ARBA00005573"/>
    </source>
</evidence>
<dbReference type="InterPro" id="IPR011502">
    <property type="entry name" value="Nucleoporin_Nup85"/>
</dbReference>
<keyword evidence="12" id="KW-1185">Reference proteome</keyword>
<dbReference type="OMA" id="ELMEWLN"/>
<protein>
    <recommendedName>
        <fullName evidence="9">Nuclear pore complex protein Nup85</fullName>
    </recommendedName>
</protein>
<feature type="region of interest" description="Disordered" evidence="10">
    <location>
        <begin position="79"/>
        <end position="112"/>
    </location>
</feature>
<dbReference type="OrthoDB" id="17644at2759"/>
<keyword evidence="3 9" id="KW-0813">Transport</keyword>
<evidence type="ECO:0000313" key="12">
    <source>
        <dbReference type="Proteomes" id="UP000054558"/>
    </source>
</evidence>
<keyword evidence="5 9" id="KW-0653">Protein transport</keyword>
<organism evidence="11 12">
    <name type="scientific">Klebsormidium nitens</name>
    <name type="common">Green alga</name>
    <name type="synonym">Ulothrix nitens</name>
    <dbReference type="NCBI Taxonomy" id="105231"/>
    <lineage>
        <taxon>Eukaryota</taxon>
        <taxon>Viridiplantae</taxon>
        <taxon>Streptophyta</taxon>
        <taxon>Klebsormidiophyceae</taxon>
        <taxon>Klebsormidiales</taxon>
        <taxon>Klebsormidiaceae</taxon>
        <taxon>Klebsormidium</taxon>
    </lineage>
</organism>
<evidence type="ECO:0000256" key="4">
    <source>
        <dbReference type="ARBA" id="ARBA00022816"/>
    </source>
</evidence>
<evidence type="ECO:0000256" key="3">
    <source>
        <dbReference type="ARBA" id="ARBA00022448"/>
    </source>
</evidence>
<sequence length="675" mass="75147">MRPSGLFPGEGEANEVEQTEDHTGQRWGSPSPKERRIAYDSVDPFCRLQKRKATLVDDAAPSSEWILEYSQEILALLGPRDEPHGLSSRSDDDDNDMHDDDQEEEPGPAPPLAVRLPRAAWELIELFYLGGRPSSSVAEDLVEWLRGNHSVLPDPPPGRKNAHTRIQELRTKLKTRPAEDLPEYWEAIAAILAVGWIDAAVFLLKQLASFSPEDSNLELERGLIEGLAILVEQIPRLRAEGEQDHPSVPTFLKARESWKGKIQKLLTSQYVAKCRTVARTGLELVRTVLAGEKDGLKRSTGHWAELLAAHLFHRRPNMRAQLEIQRLAEACIVEAGLSGRDDESMTPFDKITLAILGGETEEVLSLSARTFRPWFLAHVTEVLAASGERVHTLLQEPREGLGGCGLEESFRLQYAEDVAAEDATWQNAPFYLAQCPVLGRGTLETLLIRRSASAARDPDVLKLLDICRQYGLDEAAVKICRNVGVQRWERKQRGSAIAWLQRGRDDKRLNAIAHELIEEVTNAEGEGLDAIGLLLDNVSTALPLSGSLAFLQRYRKLQATLALLRSPPAEGLPAQLRAAGETIVALLTPGMAPRQFWLTILFDAIPLLEWPGFTVFDSRQTFHLMACLEELRTSHLHDEYLKKGGEAIDELTLQRLDLALATNLGRAFVKDANRT</sequence>
<dbReference type="AlphaFoldDB" id="A0A1Y1HIF6"/>
<feature type="region of interest" description="Disordered" evidence="10">
    <location>
        <begin position="1"/>
        <end position="35"/>
    </location>
</feature>